<reference evidence="2" key="2">
    <citation type="submission" date="2012-08" db="EMBL/GenBank/DDBJ databases">
        <title>Finished genome of Desulfosporosinus meridiei DSM 13257.</title>
        <authorList>
            <person name="Huntemann M."/>
            <person name="Wei C.-L."/>
            <person name="Han J."/>
            <person name="Detter J.C."/>
            <person name="Han C."/>
            <person name="Davenport K."/>
            <person name="Daligault H."/>
            <person name="Erkkila T."/>
            <person name="Gu W."/>
            <person name="Munk A.C.C."/>
            <person name="Teshima H."/>
            <person name="Xu Y."/>
            <person name="Chain P."/>
            <person name="Tapia R."/>
            <person name="Chen A."/>
            <person name="Krypides N."/>
            <person name="Mavromatis K."/>
            <person name="Markowitz V."/>
            <person name="Szeto E."/>
            <person name="Ivanova N."/>
            <person name="Mikhailova N."/>
            <person name="Ovchinnikova G."/>
            <person name="Pagani I."/>
            <person name="Pati A."/>
            <person name="Goodwin L."/>
            <person name="Peters L."/>
            <person name="Pitluck S."/>
            <person name="Woyke T."/>
            <person name="Pester M."/>
            <person name="Spring S."/>
            <person name="Ollivier B."/>
            <person name="Rattei T."/>
            <person name="Klenk H.-P."/>
            <person name="Wagner M."/>
            <person name="Loy A."/>
        </authorList>
    </citation>
    <scope>NUCLEOTIDE SEQUENCE [LARGE SCALE GENOMIC DNA]</scope>
    <source>
        <strain evidence="2">ATCC BAA-275 / DSM 13257 / NCIMB 13706 / S10</strain>
    </source>
</reference>
<dbReference type="EMBL" id="CP003629">
    <property type="protein sequence ID" value="AFQ45222.1"/>
    <property type="molecule type" value="Genomic_DNA"/>
</dbReference>
<sequence>MGQPAVYRNEDYLDENLLGGYSPKRSNVAVRINPDIITKEIDMIKGLFLEKEQTLVVGVEVF</sequence>
<dbReference type="KEGG" id="dmi:Desmer_3356"/>
<protein>
    <submittedName>
        <fullName evidence="1">Uncharacterized protein</fullName>
    </submittedName>
</protein>
<organism evidence="1 2">
    <name type="scientific">Desulfosporosinus meridiei (strain ATCC BAA-275 / DSM 13257 / KCTC 12902 / NCIMB 13706 / S10)</name>
    <dbReference type="NCBI Taxonomy" id="768704"/>
    <lineage>
        <taxon>Bacteria</taxon>
        <taxon>Bacillati</taxon>
        <taxon>Bacillota</taxon>
        <taxon>Clostridia</taxon>
        <taxon>Eubacteriales</taxon>
        <taxon>Desulfitobacteriaceae</taxon>
        <taxon>Desulfosporosinus</taxon>
    </lineage>
</organism>
<evidence type="ECO:0000313" key="1">
    <source>
        <dbReference type="EMBL" id="AFQ45222.1"/>
    </source>
</evidence>
<reference evidence="1 2" key="1">
    <citation type="journal article" date="2012" name="J. Bacteriol.">
        <title>Complete genome sequences of Desulfosporosinus orientis DSM765T, Desulfosporosinus youngiae DSM17734T, Desulfosporosinus meridiei DSM13257T, and Desulfosporosinus acidiphilus DSM22704T.</title>
        <authorList>
            <person name="Pester M."/>
            <person name="Brambilla E."/>
            <person name="Alazard D."/>
            <person name="Rattei T."/>
            <person name="Weinmaier T."/>
            <person name="Han J."/>
            <person name="Lucas S."/>
            <person name="Lapidus A."/>
            <person name="Cheng J.F."/>
            <person name="Goodwin L."/>
            <person name="Pitluck S."/>
            <person name="Peters L."/>
            <person name="Ovchinnikova G."/>
            <person name="Teshima H."/>
            <person name="Detter J.C."/>
            <person name="Han C.S."/>
            <person name="Tapia R."/>
            <person name="Land M.L."/>
            <person name="Hauser L."/>
            <person name="Kyrpides N.C."/>
            <person name="Ivanova N.N."/>
            <person name="Pagani I."/>
            <person name="Huntmann M."/>
            <person name="Wei C.L."/>
            <person name="Davenport K.W."/>
            <person name="Daligault H."/>
            <person name="Chain P.S."/>
            <person name="Chen A."/>
            <person name="Mavromatis K."/>
            <person name="Markowitz V."/>
            <person name="Szeto E."/>
            <person name="Mikhailova N."/>
            <person name="Pati A."/>
            <person name="Wagner M."/>
            <person name="Woyke T."/>
            <person name="Ollivier B."/>
            <person name="Klenk H.P."/>
            <person name="Spring S."/>
            <person name="Loy A."/>
        </authorList>
    </citation>
    <scope>NUCLEOTIDE SEQUENCE [LARGE SCALE GENOMIC DNA]</scope>
    <source>
        <strain evidence="2">ATCC BAA-275 / DSM 13257 / NCIMB 13706 / S10</strain>
    </source>
</reference>
<proteinExistence type="predicted"/>
<gene>
    <name evidence="1" type="ordered locus">Desmer_3356</name>
</gene>
<dbReference type="Proteomes" id="UP000005262">
    <property type="component" value="Chromosome"/>
</dbReference>
<accession>J7ITM8</accession>
<evidence type="ECO:0000313" key="2">
    <source>
        <dbReference type="Proteomes" id="UP000005262"/>
    </source>
</evidence>
<keyword evidence="2" id="KW-1185">Reference proteome</keyword>
<dbReference type="AlphaFoldDB" id="J7ITM8"/>
<name>J7ITM8_DESMD</name>
<dbReference type="STRING" id="768704.Desmer_3356"/>
<dbReference type="HOGENOM" id="CLU_2896751_0_0_9"/>